<dbReference type="RefSeq" id="XP_026762011.2">
    <property type="nucleotide sequence ID" value="XM_026906210.3"/>
</dbReference>
<evidence type="ECO:0000313" key="2">
    <source>
        <dbReference type="Proteomes" id="UP001652740"/>
    </source>
</evidence>
<feature type="compositionally biased region" description="Basic and acidic residues" evidence="1">
    <location>
        <begin position="562"/>
        <end position="580"/>
    </location>
</feature>
<dbReference type="AlphaFoldDB" id="A0A6J1X6Q8"/>
<feature type="region of interest" description="Disordered" evidence="1">
    <location>
        <begin position="562"/>
        <end position="590"/>
    </location>
</feature>
<evidence type="ECO:0000313" key="3">
    <source>
        <dbReference type="RefSeq" id="XP_026762011.2"/>
    </source>
</evidence>
<name>A0A6J1X6Q8_GALME</name>
<dbReference type="KEGG" id="gmw:113520802"/>
<feature type="compositionally biased region" description="Basic and acidic residues" evidence="1">
    <location>
        <begin position="513"/>
        <end position="536"/>
    </location>
</feature>
<protein>
    <submittedName>
        <fullName evidence="3">Uncharacterized protein LOC113520802</fullName>
    </submittedName>
</protein>
<dbReference type="InParanoid" id="A0A6J1X6Q8"/>
<proteinExistence type="predicted"/>
<evidence type="ECO:0000256" key="1">
    <source>
        <dbReference type="SAM" id="MobiDB-lite"/>
    </source>
</evidence>
<reference evidence="3" key="1">
    <citation type="submission" date="2025-08" db="UniProtKB">
        <authorList>
            <consortium name="RefSeq"/>
        </authorList>
    </citation>
    <scope>IDENTIFICATION</scope>
    <source>
        <tissue evidence="3">Whole larvae</tissue>
    </source>
</reference>
<dbReference type="GeneID" id="113520802"/>
<keyword evidence="2" id="KW-1185">Reference proteome</keyword>
<accession>A0A6J1X6Q8</accession>
<dbReference type="Proteomes" id="UP001652740">
    <property type="component" value="Unplaced"/>
</dbReference>
<feature type="region of interest" description="Disordered" evidence="1">
    <location>
        <begin position="463"/>
        <end position="548"/>
    </location>
</feature>
<feature type="compositionally biased region" description="Basic and acidic residues" evidence="1">
    <location>
        <begin position="473"/>
        <end position="494"/>
    </location>
</feature>
<gene>
    <name evidence="3" type="primary">LOC113520802</name>
</gene>
<organism evidence="2 3">
    <name type="scientific">Galleria mellonella</name>
    <name type="common">Greater wax moth</name>
    <dbReference type="NCBI Taxonomy" id="7137"/>
    <lineage>
        <taxon>Eukaryota</taxon>
        <taxon>Metazoa</taxon>
        <taxon>Ecdysozoa</taxon>
        <taxon>Arthropoda</taxon>
        <taxon>Hexapoda</taxon>
        <taxon>Insecta</taxon>
        <taxon>Pterygota</taxon>
        <taxon>Neoptera</taxon>
        <taxon>Endopterygota</taxon>
        <taxon>Lepidoptera</taxon>
        <taxon>Glossata</taxon>
        <taxon>Ditrysia</taxon>
        <taxon>Pyraloidea</taxon>
        <taxon>Pyralidae</taxon>
        <taxon>Galleriinae</taxon>
        <taxon>Galleria</taxon>
    </lineage>
</organism>
<sequence length="590" mass="68063">MIKEIRNCWLTLNSREHFDTMDELDNAYADTRNSYQQAVGGENFDKEMLDVMIKSRGVADRTKQLAGSDSKIPAGLNLGGQCMMRIQNSILFFRRLKLRNNTHFHIDYIHNDLLNMQLETRISLNDLHLVGTYERSVTAKDPSILYYTPTFGEVEFLLKDVQYKMEGRYRLVQDRLYLELVMSLIKVNDILMFYTSKTAKSPSLSLQRQNIEEFLDRLKVDLDMWLRDYFNDYLLNFGLAGSAANAKFRQYDKKKALILNEYVDTALSLMKRRLHKLKASAVKLPAFSIYSVNGVTLKLTNGRLQGLDSMYRRSVATGAKSEKNRKVDAVIGFSNLKVIYNYNAELTTEAPPLSGQLFLTADDLTARLGIMMVKNSETVDIRFDFLRQVKPESIIVEGPINRMITNFRYLLELHIVAMMSNTMLYQIKLLSTLTRCKPNFVADIDPNDIKYQNSKETNEIYSDYNQHSTNDNDENKSNEGKTGEKKNNDEESKEQPASIEQLPQRTEVLPETTKTDGEKKHRTENKSKRKEDHIPVETKNQTEISPEADFVLNKQDSIEMELPPKVESHEGQRQSIKYDETFSISKLKSQ</sequence>